<sequence>MPDVLMDCTGHRVDWTSLGGIGLRARELAAEIARVADVTVFSPGSLPEQLGAGVRLVTREAAWADELRRSDMVYSFDSPSPERLSAVVDSGKPVIVENAPPLEHALYPSLVRSADREDVYRDTVEAYRRQLASGTFFTCRSAVERATLVANLCVTGRVTVEAMRASGALDRLISTIPIGFSESAAAAARRELSGADPERTFRVVWSGGLWTYLDPVFALDAVRMARSRGVPVELVFLYGRENADNAVVLSVLLDAVEEHGCGDFVTVRRAPLGRAEYFRVLAGASALICVGRRGVENDTCVRLRARDSRLFGLPTVLDRHGPTFDELTRDGLAHGADDPEEGADALAAIHRQRGDRAPLDSYAYRRTARDLCAWIEKGKGER</sequence>
<dbReference type="EMBL" id="FPJO01000010">
    <property type="protein sequence ID" value="SFY07338.1"/>
    <property type="molecule type" value="Genomic_DNA"/>
</dbReference>
<gene>
    <name evidence="1" type="ORF">SAMN02787144_1010140</name>
</gene>
<keyword evidence="1" id="KW-0808">Transferase</keyword>
<dbReference type="AlphaFoldDB" id="A0A1K2C8K1"/>
<evidence type="ECO:0000313" key="1">
    <source>
        <dbReference type="EMBL" id="SFY07338.1"/>
    </source>
</evidence>
<dbReference type="SUPFAM" id="SSF53756">
    <property type="entry name" value="UDP-Glycosyltransferase/glycogen phosphorylase"/>
    <property type="match status" value="1"/>
</dbReference>
<dbReference type="GO" id="GO:0016740">
    <property type="term" value="F:transferase activity"/>
    <property type="evidence" value="ECO:0007669"/>
    <property type="project" value="UniProtKB-KW"/>
</dbReference>
<dbReference type="Proteomes" id="UP000181909">
    <property type="component" value="Unassembled WGS sequence"/>
</dbReference>
<organism evidence="1 2">
    <name type="scientific">Streptomyces atratus</name>
    <dbReference type="NCBI Taxonomy" id="1893"/>
    <lineage>
        <taxon>Bacteria</taxon>
        <taxon>Bacillati</taxon>
        <taxon>Actinomycetota</taxon>
        <taxon>Actinomycetes</taxon>
        <taxon>Kitasatosporales</taxon>
        <taxon>Streptomycetaceae</taxon>
        <taxon>Streptomyces</taxon>
    </lineage>
</organism>
<proteinExistence type="predicted"/>
<protein>
    <submittedName>
        <fullName evidence="1">Glycosyltransferase involved in cell wall bisynthesis</fullName>
    </submittedName>
</protein>
<dbReference type="STRING" id="1893.SAMN02787144_1010140"/>
<dbReference type="OrthoDB" id="3662945at2"/>
<dbReference type="RefSeq" id="WP_072486375.1">
    <property type="nucleotide sequence ID" value="NZ_FPJO01000010.1"/>
</dbReference>
<evidence type="ECO:0000313" key="2">
    <source>
        <dbReference type="Proteomes" id="UP000181909"/>
    </source>
</evidence>
<name>A0A1K2C8K1_STRAR</name>
<reference evidence="1 2" key="1">
    <citation type="submission" date="2016-11" db="EMBL/GenBank/DDBJ databases">
        <authorList>
            <person name="Jaros S."/>
            <person name="Januszkiewicz K."/>
            <person name="Wedrychowicz H."/>
        </authorList>
    </citation>
    <scope>NUCLEOTIDE SEQUENCE [LARGE SCALE GENOMIC DNA]</scope>
    <source>
        <strain evidence="1 2">OK807</strain>
    </source>
</reference>
<accession>A0A1K2C8K1</accession>